<gene>
    <name evidence="1" type="ORF">K8V47_06100</name>
</gene>
<sequence length="303" mass="32986">MKPTLYVMAAGMGSRYGGLKQLDPLGPSGETIMDYSIFDAVRAGFGKVVFVIRHDFEDDFRAKILSKYEGHVPVDVVFQSIDALPDGFEAPADRTKPWGTGQAVWMGRDAVKEPFAVINADDFYGRDAFEVIGKALAHHSGKPGDYCMVGFKVGNTLTENGSVSRGVCAKDADGNLSEIHERTSIHYVDGPGTPIVYDEGDTAVELAGDTPVSMNLWGFTPDYFDYTGREFARFLAAHGCEAKSEFGIPTVVDALLASGEATVKVLDTDSRWFGVTYAADRQGVVERLADMHRRGEYPTPLFG</sequence>
<dbReference type="Gene3D" id="3.90.550.10">
    <property type="entry name" value="Spore Coat Polysaccharide Biosynthesis Protein SpsA, Chain A"/>
    <property type="match status" value="1"/>
</dbReference>
<reference evidence="1" key="1">
    <citation type="journal article" date="2021" name="PeerJ">
        <title>Extensive microbial diversity within the chicken gut microbiome revealed by metagenomics and culture.</title>
        <authorList>
            <person name="Gilroy R."/>
            <person name="Ravi A."/>
            <person name="Getino M."/>
            <person name="Pursley I."/>
            <person name="Horton D.L."/>
            <person name="Alikhan N.F."/>
            <person name="Baker D."/>
            <person name="Gharbi K."/>
            <person name="Hall N."/>
            <person name="Watson M."/>
            <person name="Adriaenssens E.M."/>
            <person name="Foster-Nyarko E."/>
            <person name="Jarju S."/>
            <person name="Secka A."/>
            <person name="Antonio M."/>
            <person name="Oren A."/>
            <person name="Chaudhuri R.R."/>
            <person name="La Ragione R."/>
            <person name="Hildebrand F."/>
            <person name="Pallen M.J."/>
        </authorList>
    </citation>
    <scope>NUCLEOTIDE SEQUENCE</scope>
    <source>
        <strain evidence="1">4100</strain>
    </source>
</reference>
<dbReference type="Proteomes" id="UP000711407">
    <property type="component" value="Unassembled WGS sequence"/>
</dbReference>
<evidence type="ECO:0000313" key="1">
    <source>
        <dbReference type="EMBL" id="HJE39310.1"/>
    </source>
</evidence>
<name>A0A921JI16_9BACT</name>
<evidence type="ECO:0000313" key="2">
    <source>
        <dbReference type="Proteomes" id="UP000711407"/>
    </source>
</evidence>
<proteinExistence type="predicted"/>
<protein>
    <submittedName>
        <fullName evidence="1">Nucleotidyltransferase</fullName>
    </submittedName>
</protein>
<dbReference type="AlphaFoldDB" id="A0A921JI16"/>
<dbReference type="SUPFAM" id="SSF53448">
    <property type="entry name" value="Nucleotide-diphospho-sugar transferases"/>
    <property type="match status" value="1"/>
</dbReference>
<accession>A0A921JI16</accession>
<dbReference type="InterPro" id="IPR029044">
    <property type="entry name" value="Nucleotide-diphossugar_trans"/>
</dbReference>
<reference evidence="1" key="2">
    <citation type="submission" date="2021-09" db="EMBL/GenBank/DDBJ databases">
        <authorList>
            <person name="Gilroy R."/>
        </authorList>
    </citation>
    <scope>NUCLEOTIDE SEQUENCE</scope>
    <source>
        <strain evidence="1">4100</strain>
    </source>
</reference>
<dbReference type="EMBL" id="DYXT01000029">
    <property type="protein sequence ID" value="HJE39310.1"/>
    <property type="molecule type" value="Genomic_DNA"/>
</dbReference>
<organism evidence="1 2">
    <name type="scientific">Candidatus Amulumruptor caecigallinarius</name>
    <dbReference type="NCBI Taxonomy" id="2109911"/>
    <lineage>
        <taxon>Bacteria</taxon>
        <taxon>Pseudomonadati</taxon>
        <taxon>Bacteroidota</taxon>
        <taxon>Bacteroidia</taxon>
        <taxon>Bacteroidales</taxon>
        <taxon>Muribaculaceae</taxon>
        <taxon>Candidatus Amulumruptor</taxon>
    </lineage>
</organism>
<comment type="caution">
    <text evidence="1">The sequence shown here is derived from an EMBL/GenBank/DDBJ whole genome shotgun (WGS) entry which is preliminary data.</text>
</comment>